<dbReference type="Pfam" id="PF10025">
    <property type="entry name" value="DUF2267"/>
    <property type="match status" value="1"/>
</dbReference>
<name>I3X944_SINF2</name>
<organism evidence="1 2">
    <name type="scientific">Sinorhizobium fredii (strain USDA 257)</name>
    <dbReference type="NCBI Taxonomy" id="1185652"/>
    <lineage>
        <taxon>Bacteria</taxon>
        <taxon>Pseudomonadati</taxon>
        <taxon>Pseudomonadota</taxon>
        <taxon>Alphaproteobacteria</taxon>
        <taxon>Hyphomicrobiales</taxon>
        <taxon>Rhizobiaceae</taxon>
        <taxon>Sinorhizobium/Ensifer group</taxon>
        <taxon>Sinorhizobium</taxon>
    </lineage>
</organism>
<evidence type="ECO:0008006" key="3">
    <source>
        <dbReference type="Google" id="ProtNLM"/>
    </source>
</evidence>
<dbReference type="HOGENOM" id="CLU_2144162_0_0_5"/>
<protein>
    <recommendedName>
        <fullName evidence="3">DUF2267 domain-containing protein</fullName>
    </recommendedName>
</protein>
<dbReference type="AlphaFoldDB" id="I3X944"/>
<reference evidence="1 2" key="1">
    <citation type="journal article" date="2012" name="J. Bacteriol.">
        <title>Complete genome sequence of the broad-host-range strain Sinorhizobium fredii USDA257.</title>
        <authorList>
            <person name="Schuldes J."/>
            <person name="Rodriguez Orbegoso M."/>
            <person name="Schmeisser C."/>
            <person name="Krishnan H.B."/>
            <person name="Daniel R."/>
            <person name="Streit W.R."/>
        </authorList>
    </citation>
    <scope>NUCLEOTIDE SEQUENCE [LARGE SCALE GENOMIC DNA]</scope>
    <source>
        <strain evidence="1 2">USDA 257</strain>
    </source>
</reference>
<dbReference type="InterPro" id="IPR038282">
    <property type="entry name" value="DUF2267_sf"/>
</dbReference>
<dbReference type="InterPro" id="IPR018727">
    <property type="entry name" value="DUF2267"/>
</dbReference>
<dbReference type="eggNOG" id="COG5502">
    <property type="taxonomic scope" value="Bacteria"/>
</dbReference>
<dbReference type="Gene3D" id="1.10.490.110">
    <property type="entry name" value="Uncharacterized conserved protein DUF2267"/>
    <property type="match status" value="1"/>
</dbReference>
<proteinExistence type="predicted"/>
<dbReference type="STRING" id="1185652.USDA257_c38550"/>
<gene>
    <name evidence="1" type="ORF">USDA257_c38550</name>
</gene>
<dbReference type="PATRIC" id="fig|1185652.3.peg.4003"/>
<evidence type="ECO:0000313" key="2">
    <source>
        <dbReference type="Proteomes" id="UP000006180"/>
    </source>
</evidence>
<dbReference type="Proteomes" id="UP000006180">
    <property type="component" value="Chromosome"/>
</dbReference>
<accession>I3X944</accession>
<dbReference type="KEGG" id="sfd:USDA257_c38550"/>
<sequence length="112" mass="12836">MAYSECCSLHPARSLFRRPVGSSFRATAAARAGTYYDQYEPSRQPVQSRTLDEFLGRVKEELTFTRPVDAKEAVQTVFHVLSHHLDSGEIRKIRESLSQDVRALWPDPTQRQ</sequence>
<evidence type="ECO:0000313" key="1">
    <source>
        <dbReference type="EMBL" id="AFL52400.1"/>
    </source>
</evidence>
<dbReference type="EMBL" id="CP003563">
    <property type="protein sequence ID" value="AFL52400.1"/>
    <property type="molecule type" value="Genomic_DNA"/>
</dbReference>